<accession>A0A1Z5HXA2</accession>
<feature type="region of interest" description="Disordered" evidence="1">
    <location>
        <begin position="1"/>
        <end position="31"/>
    </location>
</feature>
<feature type="non-terminal residue" evidence="2">
    <location>
        <position position="1"/>
    </location>
</feature>
<gene>
    <name evidence="2" type="ORF">KKC1_30650</name>
</gene>
<sequence>HRRPAGHSSSNRFGVGAAGWGKAGDNRKGSG</sequence>
<dbReference type="AlphaFoldDB" id="A0A1Z5HXA2"/>
<organism evidence="2 3">
    <name type="scientific">Calderihabitans maritimus</name>
    <dbReference type="NCBI Taxonomy" id="1246530"/>
    <lineage>
        <taxon>Bacteria</taxon>
        <taxon>Bacillati</taxon>
        <taxon>Bacillota</taxon>
        <taxon>Clostridia</taxon>
        <taxon>Neomoorellales</taxon>
        <taxon>Calderihabitantaceae</taxon>
        <taxon>Calderihabitans</taxon>
    </lineage>
</organism>
<reference evidence="3" key="1">
    <citation type="journal article" date="2017" name="Appl. Environ. Microbiol.">
        <title>Genomic Analysis of Calderihabitans maritimus KKC1, a Thermophilic, Hydrogenogenic, Carboxydotrophic Bacterium Isolated from Marine Sediment.</title>
        <authorList>
            <person name="Omae K."/>
            <person name="Yoneda Y."/>
            <person name="Fukuyama Y."/>
            <person name="Yoshida T."/>
            <person name="Sako Y."/>
        </authorList>
    </citation>
    <scope>NUCLEOTIDE SEQUENCE [LARGE SCALE GENOMIC DNA]</scope>
    <source>
        <strain evidence="3">KKC1</strain>
    </source>
</reference>
<dbReference type="EMBL" id="BDGJ01000195">
    <property type="protein sequence ID" value="GAW93945.1"/>
    <property type="molecule type" value="Genomic_DNA"/>
</dbReference>
<proteinExistence type="predicted"/>
<evidence type="ECO:0000256" key="1">
    <source>
        <dbReference type="SAM" id="MobiDB-lite"/>
    </source>
</evidence>
<name>A0A1Z5HXA2_9FIRM</name>
<dbReference type="Proteomes" id="UP000197032">
    <property type="component" value="Unassembled WGS sequence"/>
</dbReference>
<evidence type="ECO:0000313" key="2">
    <source>
        <dbReference type="EMBL" id="GAW93945.1"/>
    </source>
</evidence>
<keyword evidence="3" id="KW-1185">Reference proteome</keyword>
<comment type="caution">
    <text evidence="2">The sequence shown here is derived from an EMBL/GenBank/DDBJ whole genome shotgun (WGS) entry which is preliminary data.</text>
</comment>
<protein>
    <submittedName>
        <fullName evidence="2">Cation transport ATPase</fullName>
    </submittedName>
</protein>
<evidence type="ECO:0000313" key="3">
    <source>
        <dbReference type="Proteomes" id="UP000197032"/>
    </source>
</evidence>